<protein>
    <submittedName>
        <fullName evidence="2">Internalin protein</fullName>
    </submittedName>
</protein>
<name>S9SPD2_PAEAL</name>
<dbReference type="AlphaFoldDB" id="S9SPD2"/>
<dbReference type="EMBL" id="ATMT01000033">
    <property type="protein sequence ID" value="EPY07587.1"/>
    <property type="molecule type" value="Genomic_DNA"/>
</dbReference>
<evidence type="ECO:0000256" key="1">
    <source>
        <dbReference type="SAM" id="MobiDB-lite"/>
    </source>
</evidence>
<accession>S9SPD2</accession>
<evidence type="ECO:0000313" key="2">
    <source>
        <dbReference type="EMBL" id="EPY07587.1"/>
    </source>
</evidence>
<proteinExistence type="predicted"/>
<dbReference type="PATRIC" id="fig|1117108.3.peg.1733"/>
<gene>
    <name evidence="2" type="ORF">PAALTS15_08344</name>
</gene>
<dbReference type="Proteomes" id="UP000015344">
    <property type="component" value="Unassembled WGS sequence"/>
</dbReference>
<organism evidence="2 3">
    <name type="scientific">Paenibacillus alvei TS-15</name>
    <dbReference type="NCBI Taxonomy" id="1117108"/>
    <lineage>
        <taxon>Bacteria</taxon>
        <taxon>Bacillati</taxon>
        <taxon>Bacillota</taxon>
        <taxon>Bacilli</taxon>
        <taxon>Bacillales</taxon>
        <taxon>Paenibacillaceae</taxon>
        <taxon>Paenibacillus</taxon>
    </lineage>
</organism>
<sequence length="308" mass="35684">MIKTFQPLSQMLLSVFHLIHALDMRWDQKSKELHVIQILSMVDTLRELHLCTYRRVQVYKQTVIDTHSEQLEEDQIREVLDTVHRTQFLLGRWNLTNRLLVEQLQEHLRYLEDYYKSFNQAFKQAKPEQITKEVKEVVQPIQTVNQVSEEVVQPIQTVNQVSEEVVQPIQTVNQVSEEVVQPIQTVNQVLEEVVQPTQTVNQVPMEVAQPIQTVNQVLMEVAQPIQTVNQVLSVIDTVKVGGAVKKRRPSSPPFMSKDVRKPRSQTKRVKVKLPVAPLIVTHHQVNENVVSNQNTIVSKIGSRIYYRK</sequence>
<comment type="caution">
    <text evidence="2">The sequence shown here is derived from an EMBL/GenBank/DDBJ whole genome shotgun (WGS) entry which is preliminary data.</text>
</comment>
<feature type="region of interest" description="Disordered" evidence="1">
    <location>
        <begin position="244"/>
        <end position="266"/>
    </location>
</feature>
<dbReference type="SUPFAM" id="SSF58104">
    <property type="entry name" value="Methyl-accepting chemotaxis protein (MCP) signaling domain"/>
    <property type="match status" value="1"/>
</dbReference>
<evidence type="ECO:0000313" key="3">
    <source>
        <dbReference type="Proteomes" id="UP000015344"/>
    </source>
</evidence>
<reference evidence="2 3" key="1">
    <citation type="submission" date="2013-05" db="EMBL/GenBank/DDBJ databases">
        <authorList>
            <person name="Strain E.A."/>
            <person name="Brown E."/>
            <person name="Allard M.W."/>
            <person name="Luo Y.L."/>
        </authorList>
    </citation>
    <scope>NUCLEOTIDE SEQUENCE [LARGE SCALE GENOMIC DNA]</scope>
    <source>
        <strain evidence="2 3">TS-15</strain>
    </source>
</reference>
<dbReference type="Gene3D" id="1.10.287.950">
    <property type="entry name" value="Methyl-accepting chemotaxis protein"/>
    <property type="match status" value="1"/>
</dbReference>